<protein>
    <submittedName>
        <fullName evidence="2">Cytochrome c, 1 heme-binding site</fullName>
    </submittedName>
</protein>
<sequence length="453" mass="50250">MQNRAAITLLLLAAIALPLVAVDCAHAIPAFSRQHKTECSTCHTIYPELNEYGEAFQKNSYVPLVKKSEVSAPAPAAGPVVSGEGDPELLAQLKSQAAAGQGQEKRAPEQRVQGNEGLWLSGIPELLPVSFRATQNVVYNNDAADNHKFDFATRTFVLNGGGAFRDKAGFYASYILSSHAQDSTSRSRDLHELFLQWRNLLDTPFNIKFGRFEPKLNLWKSNNKITTASTLAPLSYSVAGVFPSRFTQTSSQDALEANAILWKRIFVAGGIVDRDGQDRKEGYGHISLKLGGADFHGEEPEMDLESESIFDYLTVTFGGFGYVGRNTFDDTGIGAQNRFYRAGGDMDLQYKRLRIKVSGVHGWDENPDYSSAPVERDSVVVGSEAEYYLGSPIDAAVLFRYEYQDDGLEITRRYVPAVVYTPLQNVKLSLEYRYEDMREKISRIALLGVTYAF</sequence>
<dbReference type="STRING" id="316067.Geob_1863"/>
<evidence type="ECO:0000313" key="2">
    <source>
        <dbReference type="EMBL" id="ACM20220.1"/>
    </source>
</evidence>
<evidence type="ECO:0000313" key="3">
    <source>
        <dbReference type="Proteomes" id="UP000007721"/>
    </source>
</evidence>
<proteinExistence type="predicted"/>
<name>B9M7D2_GEODF</name>
<dbReference type="AlphaFoldDB" id="B9M7D2"/>
<evidence type="ECO:0000256" key="1">
    <source>
        <dbReference type="SAM" id="SignalP"/>
    </source>
</evidence>
<reference evidence="2 3" key="1">
    <citation type="submission" date="2009-01" db="EMBL/GenBank/DDBJ databases">
        <title>Complete sequence of Geobacter sp. FRC-32.</title>
        <authorList>
            <consortium name="US DOE Joint Genome Institute"/>
            <person name="Lucas S."/>
            <person name="Copeland A."/>
            <person name="Lapidus A."/>
            <person name="Glavina del Rio T."/>
            <person name="Dalin E."/>
            <person name="Tice H."/>
            <person name="Bruce D."/>
            <person name="Goodwin L."/>
            <person name="Pitluck S."/>
            <person name="Saunders E."/>
            <person name="Brettin T."/>
            <person name="Detter J.C."/>
            <person name="Han C."/>
            <person name="Larimer F."/>
            <person name="Land M."/>
            <person name="Hauser L."/>
            <person name="Kyrpides N."/>
            <person name="Ovchinnikova G."/>
            <person name="Kostka J."/>
            <person name="Richardson P."/>
        </authorList>
    </citation>
    <scope>NUCLEOTIDE SEQUENCE [LARGE SCALE GENOMIC DNA]</scope>
    <source>
        <strain evidence="3">DSM 22248 / JCM 15807 / FRC-32</strain>
    </source>
</reference>
<dbReference type="RefSeq" id="WP_012646949.1">
    <property type="nucleotide sequence ID" value="NC_011979.1"/>
</dbReference>
<dbReference type="HOGENOM" id="CLU_617862_0_0_7"/>
<organism evidence="2 3">
    <name type="scientific">Geotalea daltonii (strain DSM 22248 / JCM 15807 / FRC-32)</name>
    <name type="common">Geobacter daltonii</name>
    <dbReference type="NCBI Taxonomy" id="316067"/>
    <lineage>
        <taxon>Bacteria</taxon>
        <taxon>Pseudomonadati</taxon>
        <taxon>Thermodesulfobacteriota</taxon>
        <taxon>Desulfuromonadia</taxon>
        <taxon>Geobacterales</taxon>
        <taxon>Geobacteraceae</taxon>
        <taxon>Geotalea</taxon>
    </lineage>
</organism>
<keyword evidence="1" id="KW-0732">Signal</keyword>
<gene>
    <name evidence="2" type="ordered locus">Geob_1863</name>
</gene>
<dbReference type="Proteomes" id="UP000007721">
    <property type="component" value="Chromosome"/>
</dbReference>
<dbReference type="KEGG" id="geo:Geob_1863"/>
<feature type="signal peptide" evidence="1">
    <location>
        <begin position="1"/>
        <end position="21"/>
    </location>
</feature>
<accession>B9M7D2</accession>
<keyword evidence="3" id="KW-1185">Reference proteome</keyword>
<dbReference type="OrthoDB" id="5391020at2"/>
<dbReference type="EMBL" id="CP001390">
    <property type="protein sequence ID" value="ACM20220.1"/>
    <property type="molecule type" value="Genomic_DNA"/>
</dbReference>
<feature type="chain" id="PRO_5002888784" evidence="1">
    <location>
        <begin position="22"/>
        <end position="453"/>
    </location>
</feature>